<evidence type="ECO:0000313" key="2">
    <source>
        <dbReference type="Proteomes" id="UP000632125"/>
    </source>
</evidence>
<keyword evidence="2" id="KW-1185">Reference proteome</keyword>
<comment type="caution">
    <text evidence="1">The sequence shown here is derived from an EMBL/GenBank/DDBJ whole genome shotgun (WGS) entry which is preliminary data.</text>
</comment>
<protein>
    <submittedName>
        <fullName evidence="1">Uncharacterized protein</fullName>
    </submittedName>
</protein>
<dbReference type="EMBL" id="JACXIY010000024">
    <property type="protein sequence ID" value="MBD2870807.1"/>
    <property type="molecule type" value="Genomic_DNA"/>
</dbReference>
<dbReference type="Proteomes" id="UP000632125">
    <property type="component" value="Unassembled WGS sequence"/>
</dbReference>
<sequence length="104" mass="12000">MANRFSDYAYEQIGAFNREAIRKSVERTEFVLSKLKSYSLNMYAEALRALTKYLSTEPYIEDAFLIHTRFEKSISNFRNLAAGLPATSLRTENTAHWIGMTRHG</sequence>
<organism evidence="1 2">
    <name type="scientific">Paenibacillus arenilitoris</name>
    <dbReference type="NCBI Taxonomy" id="2772299"/>
    <lineage>
        <taxon>Bacteria</taxon>
        <taxon>Bacillati</taxon>
        <taxon>Bacillota</taxon>
        <taxon>Bacilli</taxon>
        <taxon>Bacillales</taxon>
        <taxon>Paenibacillaceae</taxon>
        <taxon>Paenibacillus</taxon>
    </lineage>
</organism>
<gene>
    <name evidence="1" type="ORF">IDH41_19670</name>
</gene>
<dbReference type="RefSeq" id="WP_190864043.1">
    <property type="nucleotide sequence ID" value="NZ_JACXIY010000024.1"/>
</dbReference>
<evidence type="ECO:0000313" key="1">
    <source>
        <dbReference type="EMBL" id="MBD2870807.1"/>
    </source>
</evidence>
<name>A0A927CNZ1_9BACL</name>
<reference evidence="1" key="1">
    <citation type="submission" date="2020-09" db="EMBL/GenBank/DDBJ databases">
        <title>A novel bacterium of genus Paenibacillus, isolated from South China Sea.</title>
        <authorList>
            <person name="Huang H."/>
            <person name="Mo K."/>
            <person name="Hu Y."/>
        </authorList>
    </citation>
    <scope>NUCLEOTIDE SEQUENCE</scope>
    <source>
        <strain evidence="1">IB182493</strain>
    </source>
</reference>
<dbReference type="AlphaFoldDB" id="A0A927CNZ1"/>
<proteinExistence type="predicted"/>
<accession>A0A927CNZ1</accession>